<dbReference type="OrthoDB" id="7953794at2759"/>
<comment type="caution">
    <text evidence="1">The sequence shown here is derived from an EMBL/GenBank/DDBJ whole genome shotgun (WGS) entry which is preliminary data.</text>
</comment>
<evidence type="ECO:0000313" key="1">
    <source>
        <dbReference type="EMBL" id="GBN88248.1"/>
    </source>
</evidence>
<gene>
    <name evidence="1" type="ORF">AVEN_272643_1</name>
</gene>
<name>A0A4Y2SJ16_ARAVE</name>
<sequence>MCTDDNNAFPGSSKKRMKKEMTWNNVEAKTKMNSGEEYLSRHTNAVVPARQIGEPCSCQYFSKIGQDNGQQIFNAFWELGNYDLQNLYLSKLVISNNVRRSYVSGRPSRTLRRPDYTVIINNEKYSVFRKAFYSMHGVSEERVLAVINKTTSTETVVSGQRGKKESGRKVQDGKKSLSETFHYENTMNTFSVEFDVMENFSNAFF</sequence>
<reference evidence="1 2" key="1">
    <citation type="journal article" date="2019" name="Sci. Rep.">
        <title>Orb-weaving spider Araneus ventricosus genome elucidates the spidroin gene catalogue.</title>
        <authorList>
            <person name="Kono N."/>
            <person name="Nakamura H."/>
            <person name="Ohtoshi R."/>
            <person name="Moran D.A.P."/>
            <person name="Shinohara A."/>
            <person name="Yoshida Y."/>
            <person name="Fujiwara M."/>
            <person name="Mori M."/>
            <person name="Tomita M."/>
            <person name="Arakawa K."/>
        </authorList>
    </citation>
    <scope>NUCLEOTIDE SEQUENCE [LARGE SCALE GENOMIC DNA]</scope>
</reference>
<organism evidence="1 2">
    <name type="scientific">Araneus ventricosus</name>
    <name type="common">Orbweaver spider</name>
    <name type="synonym">Epeira ventricosa</name>
    <dbReference type="NCBI Taxonomy" id="182803"/>
    <lineage>
        <taxon>Eukaryota</taxon>
        <taxon>Metazoa</taxon>
        <taxon>Ecdysozoa</taxon>
        <taxon>Arthropoda</taxon>
        <taxon>Chelicerata</taxon>
        <taxon>Arachnida</taxon>
        <taxon>Araneae</taxon>
        <taxon>Araneomorphae</taxon>
        <taxon>Entelegynae</taxon>
        <taxon>Araneoidea</taxon>
        <taxon>Araneidae</taxon>
        <taxon>Araneus</taxon>
    </lineage>
</organism>
<dbReference type="AlphaFoldDB" id="A0A4Y2SJ16"/>
<dbReference type="EMBL" id="BGPR01022186">
    <property type="protein sequence ID" value="GBN88248.1"/>
    <property type="molecule type" value="Genomic_DNA"/>
</dbReference>
<dbReference type="Proteomes" id="UP000499080">
    <property type="component" value="Unassembled WGS sequence"/>
</dbReference>
<dbReference type="PANTHER" id="PTHR10773:SF19">
    <property type="match status" value="1"/>
</dbReference>
<evidence type="ECO:0000313" key="2">
    <source>
        <dbReference type="Proteomes" id="UP000499080"/>
    </source>
</evidence>
<proteinExistence type="predicted"/>
<protein>
    <submittedName>
        <fullName evidence="1">Uncharacterized protein</fullName>
    </submittedName>
</protein>
<accession>A0A4Y2SJ16</accession>
<dbReference type="PANTHER" id="PTHR10773">
    <property type="entry name" value="DNA-DIRECTED RNA POLYMERASES I, II, AND III SUBUNIT RPABC2"/>
    <property type="match status" value="1"/>
</dbReference>
<keyword evidence="2" id="KW-1185">Reference proteome</keyword>